<accession>A0ABW1BLC6</accession>
<dbReference type="EMBL" id="JBHSNW010000001">
    <property type="protein sequence ID" value="MFC5813591.1"/>
    <property type="molecule type" value="Genomic_DNA"/>
</dbReference>
<protein>
    <submittedName>
        <fullName evidence="1">Uncharacterized protein</fullName>
    </submittedName>
</protein>
<sequence length="46" mass="5006">MASHALALLARHTVHFVTALSCQAATTAVHRRDGIDSVRYLTNSLE</sequence>
<evidence type="ECO:0000313" key="2">
    <source>
        <dbReference type="Proteomes" id="UP001596096"/>
    </source>
</evidence>
<dbReference type="RefSeq" id="WP_219550535.1">
    <property type="nucleotide sequence ID" value="NZ_JAHKRN010000060.1"/>
</dbReference>
<gene>
    <name evidence="1" type="ORF">ACFPUY_00740</name>
</gene>
<dbReference type="Proteomes" id="UP001596096">
    <property type="component" value="Unassembled WGS sequence"/>
</dbReference>
<organism evidence="1 2">
    <name type="scientific">Nonomuraea harbinensis</name>
    <dbReference type="NCBI Taxonomy" id="1286938"/>
    <lineage>
        <taxon>Bacteria</taxon>
        <taxon>Bacillati</taxon>
        <taxon>Actinomycetota</taxon>
        <taxon>Actinomycetes</taxon>
        <taxon>Streptosporangiales</taxon>
        <taxon>Streptosporangiaceae</taxon>
        <taxon>Nonomuraea</taxon>
    </lineage>
</organism>
<evidence type="ECO:0000313" key="1">
    <source>
        <dbReference type="EMBL" id="MFC5813591.1"/>
    </source>
</evidence>
<name>A0ABW1BLC6_9ACTN</name>
<proteinExistence type="predicted"/>
<comment type="caution">
    <text evidence="1">The sequence shown here is derived from an EMBL/GenBank/DDBJ whole genome shotgun (WGS) entry which is preliminary data.</text>
</comment>
<keyword evidence="2" id="KW-1185">Reference proteome</keyword>
<reference evidence="2" key="1">
    <citation type="journal article" date="2019" name="Int. J. Syst. Evol. Microbiol.">
        <title>The Global Catalogue of Microorganisms (GCM) 10K type strain sequencing project: providing services to taxonomists for standard genome sequencing and annotation.</title>
        <authorList>
            <consortium name="The Broad Institute Genomics Platform"/>
            <consortium name="The Broad Institute Genome Sequencing Center for Infectious Disease"/>
            <person name="Wu L."/>
            <person name="Ma J."/>
        </authorList>
    </citation>
    <scope>NUCLEOTIDE SEQUENCE [LARGE SCALE GENOMIC DNA]</scope>
    <source>
        <strain evidence="2">CGMCC 4.7106</strain>
    </source>
</reference>